<sequence>MRTRKKFTGIRGKLFTVFLGIALIPLIVGTIIYILRFETNEYENFRDTTTHTINQVDNYLNSNIETLKGNAKQMATHSLVTQIDNTIFSTADKKGDKKIKIPTPEIGSLSNSLLEVMKNVGESYPNIYLIGIGVEENGGYLKWPVKEGSTRSPGYNPRERGWYQQAWNNPNEVILTDPYQSTGTGKLFMSAASVIKDETGNNKGVVAVALSLENLTNTIKDINIGKTGFVILVDGNGKILAHPKNEDLMFKDIKDVFPEELLNENDINETENIHVNMDGKDYVVNAYNSDRLGWKLIGVIEETEIQKDINTMKNTAFIMVLVIIIVAFILAIIIAKYFTAPLDGAINHINLLAEGDFSKQMPQKYINRKDEFGYLAKMLVNMQKDIRNLIGQILDSVEQVTLSSNQFSVTTKETAQALEQVTNAMENLADGTEKQMTVVSHSTDTIEQILQGIQQVTENVNDVANGSNEATKAANHGEKAMDAVVVQMNTIEETTVNSSEAIIRLNAHSAEISQIVDIIVNISEQTNLLALNAAIEAARAGEQGKGFAVVADEVRVLAEQSQSAAKKISELILEIKNGTDQAVIAMNEGTNQVKLGKETVVRAGKSYEDIINLIKHVSCQIQEVSSTMQQMSDSSIEIVSSVKDIENISREIAGETQTVSAATEEQMASIQEIQASSETLAKMAIDMKNTAENFSI</sequence>
<dbReference type="Gene3D" id="1.10.287.950">
    <property type="entry name" value="Methyl-accepting chemotaxis protein"/>
    <property type="match status" value="1"/>
</dbReference>
<comment type="subcellular location">
    <subcellularLocation>
        <location evidence="1">Cell membrane</location>
        <topology evidence="1">Multi-pass membrane protein</topology>
    </subcellularLocation>
</comment>
<accession>A0A8J8MAD8</accession>
<feature type="domain" description="HAMP" evidence="12">
    <location>
        <begin position="336"/>
        <end position="391"/>
    </location>
</feature>
<dbReference type="PROSITE" id="PS50885">
    <property type="entry name" value="HAMP"/>
    <property type="match status" value="1"/>
</dbReference>
<dbReference type="CDD" id="cd06225">
    <property type="entry name" value="HAMP"/>
    <property type="match status" value="1"/>
</dbReference>
<keyword evidence="2" id="KW-1003">Cell membrane</keyword>
<reference evidence="13 14" key="1">
    <citation type="submission" date="2020-07" db="EMBL/GenBank/DDBJ databases">
        <title>Vallitalea guaymasensis genome.</title>
        <authorList>
            <person name="Postec A."/>
        </authorList>
    </citation>
    <scope>NUCLEOTIDE SEQUENCE [LARGE SCALE GENOMIC DNA]</scope>
    <source>
        <strain evidence="13 14">Ra1766G1</strain>
    </source>
</reference>
<dbReference type="SMART" id="SM00304">
    <property type="entry name" value="HAMP"/>
    <property type="match status" value="2"/>
</dbReference>
<protein>
    <submittedName>
        <fullName evidence="13">Methyl-accepting chemotaxis protein</fullName>
    </submittedName>
</protein>
<dbReference type="CDD" id="cd11386">
    <property type="entry name" value="MCP_signal"/>
    <property type="match status" value="1"/>
</dbReference>
<dbReference type="InterPro" id="IPR004089">
    <property type="entry name" value="MCPsignal_dom"/>
</dbReference>
<dbReference type="GO" id="GO:0006935">
    <property type="term" value="P:chemotaxis"/>
    <property type="evidence" value="ECO:0007669"/>
    <property type="project" value="UniProtKB-KW"/>
</dbReference>
<dbReference type="InterPro" id="IPR029151">
    <property type="entry name" value="Sensor-like_sf"/>
</dbReference>
<feature type="transmembrane region" description="Helical" evidence="10">
    <location>
        <begin position="12"/>
        <end position="35"/>
    </location>
</feature>
<dbReference type="SUPFAM" id="SSF103190">
    <property type="entry name" value="Sensory domain-like"/>
    <property type="match status" value="1"/>
</dbReference>
<dbReference type="SMART" id="SM00283">
    <property type="entry name" value="MA"/>
    <property type="match status" value="1"/>
</dbReference>
<dbReference type="GO" id="GO:0007165">
    <property type="term" value="P:signal transduction"/>
    <property type="evidence" value="ECO:0007669"/>
    <property type="project" value="UniProtKB-KW"/>
</dbReference>
<feature type="domain" description="Methyl-accepting transducer" evidence="11">
    <location>
        <begin position="410"/>
        <end position="646"/>
    </location>
</feature>
<evidence type="ECO:0000256" key="9">
    <source>
        <dbReference type="PROSITE-ProRule" id="PRU00284"/>
    </source>
</evidence>
<evidence type="ECO:0000256" key="6">
    <source>
        <dbReference type="ARBA" id="ARBA00023136"/>
    </source>
</evidence>
<evidence type="ECO:0000256" key="7">
    <source>
        <dbReference type="ARBA" id="ARBA00023224"/>
    </source>
</evidence>
<organism evidence="13 14">
    <name type="scientific">Vallitalea guaymasensis</name>
    <dbReference type="NCBI Taxonomy" id="1185412"/>
    <lineage>
        <taxon>Bacteria</taxon>
        <taxon>Bacillati</taxon>
        <taxon>Bacillota</taxon>
        <taxon>Clostridia</taxon>
        <taxon>Lachnospirales</taxon>
        <taxon>Vallitaleaceae</taxon>
        <taxon>Vallitalea</taxon>
    </lineage>
</organism>
<dbReference type="CDD" id="cd12912">
    <property type="entry name" value="PDC2_MCP_like"/>
    <property type="match status" value="1"/>
</dbReference>
<dbReference type="PROSITE" id="PS50111">
    <property type="entry name" value="CHEMOTAXIS_TRANSDUC_2"/>
    <property type="match status" value="1"/>
</dbReference>
<dbReference type="Pfam" id="PF02743">
    <property type="entry name" value="dCache_1"/>
    <property type="match status" value="1"/>
</dbReference>
<keyword evidence="3" id="KW-0145">Chemotaxis</keyword>
<dbReference type="InterPro" id="IPR033479">
    <property type="entry name" value="dCache_1"/>
</dbReference>
<proteinExistence type="inferred from homology"/>
<keyword evidence="4 10" id="KW-0812">Transmembrane</keyword>
<keyword evidence="7 9" id="KW-0807">Transducer</keyword>
<evidence type="ECO:0000259" key="11">
    <source>
        <dbReference type="PROSITE" id="PS50111"/>
    </source>
</evidence>
<dbReference type="Gene3D" id="3.30.450.20">
    <property type="entry name" value="PAS domain"/>
    <property type="match status" value="1"/>
</dbReference>
<dbReference type="KEGG" id="vgu:HYG85_10385"/>
<dbReference type="InterPro" id="IPR003660">
    <property type="entry name" value="HAMP_dom"/>
</dbReference>
<evidence type="ECO:0000256" key="4">
    <source>
        <dbReference type="ARBA" id="ARBA00022692"/>
    </source>
</evidence>
<gene>
    <name evidence="13" type="ORF">HYG85_10385</name>
</gene>
<dbReference type="CDD" id="cd12913">
    <property type="entry name" value="PDC1_MCP_like"/>
    <property type="match status" value="1"/>
</dbReference>
<dbReference type="SUPFAM" id="SSF58104">
    <property type="entry name" value="Methyl-accepting chemotaxis protein (MCP) signaling domain"/>
    <property type="match status" value="1"/>
</dbReference>
<evidence type="ECO:0000256" key="8">
    <source>
        <dbReference type="ARBA" id="ARBA00029447"/>
    </source>
</evidence>
<dbReference type="PANTHER" id="PTHR32089">
    <property type="entry name" value="METHYL-ACCEPTING CHEMOTAXIS PROTEIN MCPB"/>
    <property type="match status" value="1"/>
</dbReference>
<dbReference type="GO" id="GO:0005886">
    <property type="term" value="C:plasma membrane"/>
    <property type="evidence" value="ECO:0007669"/>
    <property type="project" value="UniProtKB-SubCell"/>
</dbReference>
<dbReference type="Proteomes" id="UP000677305">
    <property type="component" value="Chromosome"/>
</dbReference>
<keyword evidence="14" id="KW-1185">Reference proteome</keyword>
<evidence type="ECO:0000259" key="12">
    <source>
        <dbReference type="PROSITE" id="PS50885"/>
    </source>
</evidence>
<name>A0A8J8MAD8_9FIRM</name>
<evidence type="ECO:0000256" key="2">
    <source>
        <dbReference type="ARBA" id="ARBA00022475"/>
    </source>
</evidence>
<dbReference type="AlphaFoldDB" id="A0A8J8MAD8"/>
<evidence type="ECO:0000256" key="1">
    <source>
        <dbReference type="ARBA" id="ARBA00004651"/>
    </source>
</evidence>
<evidence type="ECO:0000313" key="14">
    <source>
        <dbReference type="Proteomes" id="UP000677305"/>
    </source>
</evidence>
<comment type="similarity">
    <text evidence="8">Belongs to the methyl-accepting chemotaxis (MCP) protein family.</text>
</comment>
<evidence type="ECO:0000256" key="5">
    <source>
        <dbReference type="ARBA" id="ARBA00022989"/>
    </source>
</evidence>
<feature type="transmembrane region" description="Helical" evidence="10">
    <location>
        <begin position="316"/>
        <end position="338"/>
    </location>
</feature>
<evidence type="ECO:0000256" key="3">
    <source>
        <dbReference type="ARBA" id="ARBA00022500"/>
    </source>
</evidence>
<dbReference type="PANTHER" id="PTHR32089:SF112">
    <property type="entry name" value="LYSOZYME-LIKE PROTEIN-RELATED"/>
    <property type="match status" value="1"/>
</dbReference>
<evidence type="ECO:0000313" key="13">
    <source>
        <dbReference type="EMBL" id="QUH29312.1"/>
    </source>
</evidence>
<evidence type="ECO:0000256" key="10">
    <source>
        <dbReference type="SAM" id="Phobius"/>
    </source>
</evidence>
<dbReference type="RefSeq" id="WP_212693415.1">
    <property type="nucleotide sequence ID" value="NZ_CP058561.1"/>
</dbReference>
<dbReference type="Pfam" id="PF00015">
    <property type="entry name" value="MCPsignal"/>
    <property type="match status" value="1"/>
</dbReference>
<keyword evidence="6 10" id="KW-0472">Membrane</keyword>
<keyword evidence="5 10" id="KW-1133">Transmembrane helix</keyword>
<dbReference type="EMBL" id="CP058561">
    <property type="protein sequence ID" value="QUH29312.1"/>
    <property type="molecule type" value="Genomic_DNA"/>
</dbReference>